<dbReference type="PANTHER" id="PTHR43334:SF1">
    <property type="entry name" value="3-HYDROXYPROPIONATE--COA LIGASE [ADP-FORMING]"/>
    <property type="match status" value="1"/>
</dbReference>
<dbReference type="FunFam" id="3.30.1490.20:FF:000020">
    <property type="entry name" value="Protein lysine acetyltransferase"/>
    <property type="match status" value="1"/>
</dbReference>
<dbReference type="Pfam" id="PF13549">
    <property type="entry name" value="ATP-grasp_5"/>
    <property type="match status" value="1"/>
</dbReference>
<dbReference type="PROSITE" id="PS51186">
    <property type="entry name" value="GNAT"/>
    <property type="match status" value="1"/>
</dbReference>
<dbReference type="Gene3D" id="3.30.1490.20">
    <property type="entry name" value="ATP-grasp fold, A domain"/>
    <property type="match status" value="1"/>
</dbReference>
<feature type="domain" description="N-acetyltransferase" evidence="7">
    <location>
        <begin position="733"/>
        <end position="889"/>
    </location>
</feature>
<dbReference type="Proteomes" id="UP000494245">
    <property type="component" value="Unassembled WGS sequence"/>
</dbReference>
<name>A0A6V8LSF2_9BACT</name>
<dbReference type="Gene3D" id="3.30.470.20">
    <property type="entry name" value="ATP-grasp fold, B domain"/>
    <property type="match status" value="1"/>
</dbReference>
<evidence type="ECO:0000313" key="9">
    <source>
        <dbReference type="Proteomes" id="UP000494245"/>
    </source>
</evidence>
<dbReference type="InterPro" id="IPR016102">
    <property type="entry name" value="Succinyl-CoA_synth-like"/>
</dbReference>
<dbReference type="Pfam" id="PF13607">
    <property type="entry name" value="Succ_CoA_lig"/>
    <property type="match status" value="1"/>
</dbReference>
<reference evidence="8 9" key="2">
    <citation type="submission" date="2020-05" db="EMBL/GenBank/DDBJ databases">
        <title>Draft genome sequence of Desulfovibrio sp. strainFSS-1.</title>
        <authorList>
            <person name="Shimoshige H."/>
            <person name="Kobayashi H."/>
            <person name="Maekawa T."/>
        </authorList>
    </citation>
    <scope>NUCLEOTIDE SEQUENCE [LARGE SCALE GENOMIC DNA]</scope>
    <source>
        <strain evidence="8 9">SIID29052-01</strain>
    </source>
</reference>
<reference evidence="8 9" key="1">
    <citation type="submission" date="2020-04" db="EMBL/GenBank/DDBJ databases">
        <authorList>
            <consortium name="Desulfovibrio sp. FSS-1 genome sequencing consortium"/>
            <person name="Shimoshige H."/>
            <person name="Kobayashi H."/>
            <person name="Maekawa T."/>
        </authorList>
    </citation>
    <scope>NUCLEOTIDE SEQUENCE [LARGE SCALE GENOMIC DNA]</scope>
    <source>
        <strain evidence="8 9">SIID29052-01</strain>
    </source>
</reference>
<evidence type="ECO:0000256" key="4">
    <source>
        <dbReference type="ARBA" id="ARBA00060888"/>
    </source>
</evidence>
<feature type="domain" description="ATP-grasp" evidence="6">
    <location>
        <begin position="495"/>
        <end position="531"/>
    </location>
</feature>
<evidence type="ECO:0000256" key="5">
    <source>
        <dbReference type="PROSITE-ProRule" id="PRU00409"/>
    </source>
</evidence>
<dbReference type="Gene3D" id="3.40.50.720">
    <property type="entry name" value="NAD(P)-binding Rossmann-like Domain"/>
    <property type="match status" value="1"/>
</dbReference>
<dbReference type="GO" id="GO:0016747">
    <property type="term" value="F:acyltransferase activity, transferring groups other than amino-acyl groups"/>
    <property type="evidence" value="ECO:0007669"/>
    <property type="project" value="InterPro"/>
</dbReference>
<dbReference type="EMBL" id="BLTE01000011">
    <property type="protein sequence ID" value="GFK94674.1"/>
    <property type="molecule type" value="Genomic_DNA"/>
</dbReference>
<dbReference type="SMART" id="SM00881">
    <property type="entry name" value="CoA_binding"/>
    <property type="match status" value="1"/>
</dbReference>
<dbReference type="SUPFAM" id="SSF55729">
    <property type="entry name" value="Acyl-CoA N-acyltransferases (Nat)"/>
    <property type="match status" value="1"/>
</dbReference>
<accession>A0A6V8LSF2</accession>
<comment type="similarity">
    <text evidence="4">In the N-terminal section; belongs to the acetate CoA ligase alpha subunit family.</text>
</comment>
<comment type="caution">
    <text evidence="8">The sequence shown here is derived from an EMBL/GenBank/DDBJ whole genome shotgun (WGS) entry which is preliminary data.</text>
</comment>
<dbReference type="InterPro" id="IPR013815">
    <property type="entry name" value="ATP_grasp_subdomain_1"/>
</dbReference>
<keyword evidence="3 5" id="KW-0067">ATP-binding</keyword>
<evidence type="ECO:0000256" key="1">
    <source>
        <dbReference type="ARBA" id="ARBA00022598"/>
    </source>
</evidence>
<proteinExistence type="inferred from homology"/>
<dbReference type="InterPro" id="IPR011761">
    <property type="entry name" value="ATP-grasp"/>
</dbReference>
<evidence type="ECO:0000256" key="3">
    <source>
        <dbReference type="ARBA" id="ARBA00022840"/>
    </source>
</evidence>
<dbReference type="SUPFAM" id="SSF56059">
    <property type="entry name" value="Glutathione synthetase ATP-binding domain-like"/>
    <property type="match status" value="1"/>
</dbReference>
<evidence type="ECO:0000313" key="8">
    <source>
        <dbReference type="EMBL" id="GFK94674.1"/>
    </source>
</evidence>
<dbReference type="AlphaFoldDB" id="A0A6V8LSF2"/>
<organism evidence="8 9">
    <name type="scientific">Fundidesulfovibrio magnetotacticus</name>
    <dbReference type="NCBI Taxonomy" id="2730080"/>
    <lineage>
        <taxon>Bacteria</taxon>
        <taxon>Pseudomonadati</taxon>
        <taxon>Thermodesulfobacteriota</taxon>
        <taxon>Desulfovibrionia</taxon>
        <taxon>Desulfovibrionales</taxon>
        <taxon>Desulfovibrionaceae</taxon>
        <taxon>Fundidesulfovibrio</taxon>
    </lineage>
</organism>
<dbReference type="PANTHER" id="PTHR43334">
    <property type="entry name" value="ACETATE--COA LIGASE [ADP-FORMING]"/>
    <property type="match status" value="1"/>
</dbReference>
<keyword evidence="1" id="KW-0436">Ligase</keyword>
<evidence type="ECO:0000259" key="6">
    <source>
        <dbReference type="PROSITE" id="PS50975"/>
    </source>
</evidence>
<dbReference type="SUPFAM" id="SSF52210">
    <property type="entry name" value="Succinyl-CoA synthetase domains"/>
    <property type="match status" value="2"/>
</dbReference>
<gene>
    <name evidence="8" type="ORF">NNJEOMEG_02521</name>
</gene>
<evidence type="ECO:0000256" key="2">
    <source>
        <dbReference type="ARBA" id="ARBA00022741"/>
    </source>
</evidence>
<dbReference type="Gene3D" id="3.40.50.261">
    <property type="entry name" value="Succinyl-CoA synthetase domains"/>
    <property type="match status" value="2"/>
</dbReference>
<dbReference type="InterPro" id="IPR032875">
    <property type="entry name" value="Succ_CoA_lig_flav_dom"/>
</dbReference>
<dbReference type="InterPro" id="IPR016181">
    <property type="entry name" value="Acyl_CoA_acyltransferase"/>
</dbReference>
<dbReference type="InterPro" id="IPR000182">
    <property type="entry name" value="GNAT_dom"/>
</dbReference>
<dbReference type="InterPro" id="IPR003781">
    <property type="entry name" value="CoA-bd"/>
</dbReference>
<dbReference type="SUPFAM" id="SSF51735">
    <property type="entry name" value="NAD(P)-binding Rossmann-fold domains"/>
    <property type="match status" value="1"/>
</dbReference>
<dbReference type="GO" id="GO:0005524">
    <property type="term" value="F:ATP binding"/>
    <property type="evidence" value="ECO:0007669"/>
    <property type="project" value="UniProtKB-UniRule"/>
</dbReference>
<dbReference type="GO" id="GO:0016874">
    <property type="term" value="F:ligase activity"/>
    <property type="evidence" value="ECO:0007669"/>
    <property type="project" value="UniProtKB-KW"/>
</dbReference>
<dbReference type="GO" id="GO:0046872">
    <property type="term" value="F:metal ion binding"/>
    <property type="evidence" value="ECO:0007669"/>
    <property type="project" value="InterPro"/>
</dbReference>
<sequence length="895" mass="96827">MSVANLDGLFKPNSVAVIGANNEPGHVGRVVMENLLAGKFLGPVMPLSTTEDVILGEPAYKGVDTLPLTPDLAVLCIPPQEAPDYIYRLGRRGVKAAVALCPGYARLDPGDKWEVQEKMLAAAEDEGIRILGPSGLGLIIPAIGLNASLVKADPPKGRIAFISQSASLFTGVLDWARGHGVGFSYVVSLGDRLDLKYHDLLDYLTSDPNTRSILLYLESVSDARKFLSAARAAARNKPVLVVKPGRRRGPGGESLAKPGQGLDEVYNEAFRRAGMLRVFEIDALFDAAQTLSKSQQLRGDRLVILTNGGSVGVMSADTLVERGGKLAMPAPETARALRELIGPNWLRDGIVDMGLTASPELYREVLALLLKDKESNAVMVLHVPFAAVAGEEAAQAVIQASSKSQRPVFTCWLGHGVAEGARTLFAKAGIPSYATPDTAVRAFLDLANHRRTQELLMEMPPSIPAGFTPDTEASQGVIQAVLEDGRSELTEPEAKVVLASYGVPVISSRLAGTTEEVVEAARDLGFPVALKIVSPEIPQPFDVGGVVLDIEDEAELRQAAQAIKVRARKLELGASIKGYIVQKMGRRGAQELLVQAMVDPVFGPYIRFGQGGLAAKLSQDKAIALPPLNMSLARDLISRTRVAAFLRGLGGRPPADLDAICLTIIQVAQLIIDIPQIQEIDVNPLFADSQGVAVLGARIRVAEVMASGQDRLAIRPYPKELEEEVTLKNGRKALIRPIRPEDEPAHYEFFKHLSPEDLRFRFFGVVRELSHMEMARLTQIDYEREMAFIASSPGDEGQAETLGVVRASAKPDNSAAEFAIIVRSDQKGLGLGRMLMEKIIRYCRERGTGVIKGQALLENKGMQGLAEKVGFDVWRNTDDDVAEMYLDLKQPTTHR</sequence>
<dbReference type="Gene3D" id="3.40.630.30">
    <property type="match status" value="1"/>
</dbReference>
<evidence type="ECO:0000259" key="7">
    <source>
        <dbReference type="PROSITE" id="PS51186"/>
    </source>
</evidence>
<keyword evidence="9" id="KW-1185">Reference proteome</keyword>
<dbReference type="InterPro" id="IPR036291">
    <property type="entry name" value="NAD(P)-bd_dom_sf"/>
</dbReference>
<dbReference type="Pfam" id="PF00583">
    <property type="entry name" value="Acetyltransf_1"/>
    <property type="match status" value="1"/>
</dbReference>
<dbReference type="RefSeq" id="WP_173084970.1">
    <property type="nucleotide sequence ID" value="NZ_BLTE01000011.1"/>
</dbReference>
<dbReference type="PROSITE" id="PS50975">
    <property type="entry name" value="ATP_GRASP"/>
    <property type="match status" value="1"/>
</dbReference>
<keyword evidence="2 5" id="KW-0547">Nucleotide-binding</keyword>
<dbReference type="InterPro" id="IPR051538">
    <property type="entry name" value="Acyl-CoA_Synth/Transferase"/>
</dbReference>
<dbReference type="Pfam" id="PF13380">
    <property type="entry name" value="CoA_binding_2"/>
    <property type="match status" value="1"/>
</dbReference>
<protein>
    <submittedName>
        <fullName evidence="8">Uncharacterized protein</fullName>
    </submittedName>
</protein>